<dbReference type="EMBL" id="SXDP01000004">
    <property type="protein sequence ID" value="NEZ47012.1"/>
    <property type="molecule type" value="Genomic_DNA"/>
</dbReference>
<dbReference type="PANTHER" id="PTHR41774">
    <property type="match status" value="1"/>
</dbReference>
<dbReference type="PANTHER" id="PTHR41774:SF1">
    <property type="entry name" value="NGG1P INTERACTING FACTOR NIF3"/>
    <property type="match status" value="1"/>
</dbReference>
<dbReference type="Proteomes" id="UP000473885">
    <property type="component" value="Unassembled WGS sequence"/>
</dbReference>
<organism evidence="1 2">
    <name type="scientific">Clostridium niameyense</name>
    <dbReference type="NCBI Taxonomy" id="1622073"/>
    <lineage>
        <taxon>Bacteria</taxon>
        <taxon>Bacillati</taxon>
        <taxon>Bacillota</taxon>
        <taxon>Clostridia</taxon>
        <taxon>Eubacteriales</taxon>
        <taxon>Clostridiaceae</taxon>
        <taxon>Clostridium</taxon>
    </lineage>
</organism>
<evidence type="ECO:0000313" key="1">
    <source>
        <dbReference type="EMBL" id="NEZ47012.1"/>
    </source>
</evidence>
<proteinExistence type="predicted"/>
<comment type="caution">
    <text evidence="1">The sequence shown here is derived from an EMBL/GenBank/DDBJ whole genome shotgun (WGS) entry which is preliminary data.</text>
</comment>
<reference evidence="1 2" key="1">
    <citation type="submission" date="2019-04" db="EMBL/GenBank/DDBJ databases">
        <title>Genome sequencing of Clostridium botulinum Groups I-IV and Clostridium butyricum.</title>
        <authorList>
            <person name="Brunt J."/>
            <person name="Van Vliet A.H.M."/>
            <person name="Stringer S.C."/>
            <person name="Carter A.T."/>
            <person name="Peck M.W."/>
        </authorList>
    </citation>
    <scope>NUCLEOTIDE SEQUENCE [LARGE SCALE GENOMIC DNA]</scope>
    <source>
        <strain evidence="1 2">IFR 18/094</strain>
    </source>
</reference>
<dbReference type="Gene3D" id="3.30.70.120">
    <property type="match status" value="1"/>
</dbReference>
<dbReference type="InterPro" id="IPR015867">
    <property type="entry name" value="N-reg_PII/ATP_PRibTrfase_C"/>
</dbReference>
<accession>A0A6M0R9Y1</accession>
<sequence>MEFDIFKIETFIPEEYLKVLRENLNSIGALTIGGNYDSCMTISKVKGSWRPLNGANPFEGSIGRLSIEEEVKAEFCCKKILLKEVLKTIKNIHPYEEPVINIIPILDYKKFI</sequence>
<keyword evidence="2" id="KW-1185">Reference proteome</keyword>
<dbReference type="SUPFAM" id="SSF102705">
    <property type="entry name" value="NIF3 (NGG1p interacting factor 3)-like"/>
    <property type="match status" value="1"/>
</dbReference>
<dbReference type="InterPro" id="IPR036069">
    <property type="entry name" value="DUF34/NIF3_sf"/>
</dbReference>
<dbReference type="RefSeq" id="WP_163249152.1">
    <property type="nucleotide sequence ID" value="NZ_SXDP01000004.1"/>
</dbReference>
<protein>
    <submittedName>
        <fullName evidence="1">Cytochrome C biogenesis protein</fullName>
    </submittedName>
</protein>
<evidence type="ECO:0000313" key="2">
    <source>
        <dbReference type="Proteomes" id="UP000473885"/>
    </source>
</evidence>
<dbReference type="AlphaFoldDB" id="A0A6M0R9Y1"/>
<name>A0A6M0R9Y1_9CLOT</name>
<gene>
    <name evidence="1" type="ORF">FDF74_07275</name>
</gene>